<gene>
    <name evidence="3" type="ORF">G4D64_10115</name>
    <name evidence="2" type="ORF">H1Z61_10720</name>
</gene>
<dbReference type="RefSeq" id="WP_163242241.1">
    <property type="nucleotide sequence ID" value="NZ_CP082780.1"/>
</dbReference>
<keyword evidence="4" id="KW-1185">Reference proteome</keyword>
<reference evidence="2 5" key="2">
    <citation type="submission" date="2020-07" db="EMBL/GenBank/DDBJ databases">
        <authorList>
            <person name="Feng H."/>
        </authorList>
    </citation>
    <scope>NUCLEOTIDE SEQUENCE [LARGE SCALE GENOMIC DNA]</scope>
    <source>
        <strain evidence="5">s-12</strain>
        <strain evidence="2">S-12</strain>
    </source>
</reference>
<evidence type="ECO:0000313" key="4">
    <source>
        <dbReference type="Proteomes" id="UP000472971"/>
    </source>
</evidence>
<organism evidence="3 4">
    <name type="scientific">Bacillus aquiflavi</name>
    <dbReference type="NCBI Taxonomy" id="2672567"/>
    <lineage>
        <taxon>Bacteria</taxon>
        <taxon>Bacillati</taxon>
        <taxon>Bacillota</taxon>
        <taxon>Bacilli</taxon>
        <taxon>Bacillales</taxon>
        <taxon>Bacillaceae</taxon>
        <taxon>Bacillus</taxon>
    </lineage>
</organism>
<dbReference type="AlphaFoldDB" id="A0A6B3W015"/>
<accession>A0A6B3W015</accession>
<dbReference type="Proteomes" id="UP000570010">
    <property type="component" value="Unassembled WGS sequence"/>
</dbReference>
<dbReference type="Proteomes" id="UP000472971">
    <property type="component" value="Unassembled WGS sequence"/>
</dbReference>
<protein>
    <submittedName>
        <fullName evidence="3">Uncharacterized protein</fullName>
    </submittedName>
</protein>
<reference evidence="3 4" key="1">
    <citation type="submission" date="2020-02" db="EMBL/GenBank/DDBJ databases">
        <title>Bacillus aquiflavi sp. nov., isolated from yellow water of strong flavor Chinese baijiu in Yibin region of China.</title>
        <authorList>
            <person name="Xie J."/>
        </authorList>
    </citation>
    <scope>NUCLEOTIDE SEQUENCE [LARGE SCALE GENOMIC DNA]</scope>
    <source>
        <strain evidence="3 4">3H-10</strain>
    </source>
</reference>
<dbReference type="EMBL" id="JAAIWN010000022">
    <property type="protein sequence ID" value="NEY81847.1"/>
    <property type="molecule type" value="Genomic_DNA"/>
</dbReference>
<evidence type="ECO:0000256" key="1">
    <source>
        <dbReference type="PROSITE-ProRule" id="PRU00510"/>
    </source>
</evidence>
<evidence type="ECO:0000313" key="2">
    <source>
        <dbReference type="EMBL" id="MBA4537590.1"/>
    </source>
</evidence>
<evidence type="ECO:0000313" key="5">
    <source>
        <dbReference type="Proteomes" id="UP000570010"/>
    </source>
</evidence>
<comment type="caution">
    <text evidence="1">Lacks conserved residue(s) required for the propagation of feature annotation.</text>
</comment>
<comment type="caution">
    <text evidence="3">The sequence shown here is derived from an EMBL/GenBank/DDBJ whole genome shotgun (WGS) entry which is preliminary data.</text>
</comment>
<proteinExistence type="predicted"/>
<sequence>MEYNVLRLYNELHKMKKELLTKQLDGKKMSDTVAVMINEEISDIEQAINKIDSGTFGRCETSNELIPFEILSIIPTIRTKKDVEVIRKHFKKSLN</sequence>
<name>A0A6B3W015_9BACI</name>
<dbReference type="EMBL" id="JACEIO010000024">
    <property type="protein sequence ID" value="MBA4537590.1"/>
    <property type="molecule type" value="Genomic_DNA"/>
</dbReference>
<dbReference type="Gene3D" id="1.20.120.910">
    <property type="entry name" value="DksA, coiled-coil domain"/>
    <property type="match status" value="1"/>
</dbReference>
<dbReference type="PROSITE" id="PS51128">
    <property type="entry name" value="ZF_DKSA_2"/>
    <property type="match status" value="1"/>
</dbReference>
<evidence type="ECO:0000313" key="3">
    <source>
        <dbReference type="EMBL" id="NEY81847.1"/>
    </source>
</evidence>